<evidence type="ECO:0000313" key="1">
    <source>
        <dbReference type="EMBL" id="NME72762.1"/>
    </source>
</evidence>
<name>A0A7X9XDE3_9BACT</name>
<organism evidence="1 2">
    <name type="scientific">Flammeovirga aprica JL-4</name>
    <dbReference type="NCBI Taxonomy" id="694437"/>
    <lineage>
        <taxon>Bacteria</taxon>
        <taxon>Pseudomonadati</taxon>
        <taxon>Bacteroidota</taxon>
        <taxon>Cytophagia</taxon>
        <taxon>Cytophagales</taxon>
        <taxon>Flammeovirgaceae</taxon>
        <taxon>Flammeovirga</taxon>
    </lineage>
</organism>
<protein>
    <submittedName>
        <fullName evidence="1">Uncharacterized protein</fullName>
    </submittedName>
</protein>
<dbReference type="Proteomes" id="UP000576082">
    <property type="component" value="Unassembled WGS sequence"/>
</dbReference>
<dbReference type="EMBL" id="JABANE010000204">
    <property type="protein sequence ID" value="NME72762.1"/>
    <property type="molecule type" value="Genomic_DNA"/>
</dbReference>
<comment type="caution">
    <text evidence="1">The sequence shown here is derived from an EMBL/GenBank/DDBJ whole genome shotgun (WGS) entry which is preliminary data.</text>
</comment>
<evidence type="ECO:0000313" key="2">
    <source>
        <dbReference type="Proteomes" id="UP000576082"/>
    </source>
</evidence>
<gene>
    <name evidence="1" type="ORF">HHU12_32690</name>
</gene>
<dbReference type="RefSeq" id="WP_169660933.1">
    <property type="nucleotide sequence ID" value="NZ_JABANE010000204.1"/>
</dbReference>
<proteinExistence type="predicted"/>
<reference evidence="1 2" key="1">
    <citation type="submission" date="2020-04" db="EMBL/GenBank/DDBJ databases">
        <title>Flammeovirga sp. SR4, a novel species isolated from seawater.</title>
        <authorList>
            <person name="Wang X."/>
        </authorList>
    </citation>
    <scope>NUCLEOTIDE SEQUENCE [LARGE SCALE GENOMIC DNA]</scope>
    <source>
        <strain evidence="1 2">ATCC 23126</strain>
    </source>
</reference>
<accession>A0A7X9XDE3</accession>
<dbReference type="AlphaFoldDB" id="A0A7X9XDE3"/>
<keyword evidence="2" id="KW-1185">Reference proteome</keyword>
<sequence length="163" mass="19595">MKVNISYYLDECGWSSCWIYSDDKLYELSITHIYLECPIYECLNALIGIMEGQIERKFNWYGEPGGDQIIIREIPTDKHKVLFKVIGFSEDYGEEIGDLERFPEKVELQFEIKKIQLIRMFYFEFKKISVLMKDNQFAEKRNNDFPFKKFTEFEQIAKEYTKL</sequence>